<evidence type="ECO:0000256" key="3">
    <source>
        <dbReference type="ARBA" id="ARBA00022723"/>
    </source>
</evidence>
<comment type="caution">
    <text evidence="14">The sequence shown here is derived from an EMBL/GenBank/DDBJ whole genome shotgun (WGS) entry which is preliminary data.</text>
</comment>
<dbReference type="InterPro" id="IPR050752">
    <property type="entry name" value="C2H2-ZF_domain"/>
</dbReference>
<feature type="compositionally biased region" description="Polar residues" evidence="12">
    <location>
        <begin position="875"/>
        <end position="886"/>
    </location>
</feature>
<feature type="domain" description="C2H2-type" evidence="13">
    <location>
        <begin position="1455"/>
        <end position="1483"/>
    </location>
</feature>
<feature type="domain" description="C2H2-type" evidence="13">
    <location>
        <begin position="3092"/>
        <end position="3119"/>
    </location>
</feature>
<dbReference type="PROSITE" id="PS00028">
    <property type="entry name" value="ZINC_FINGER_C2H2_1"/>
    <property type="match status" value="47"/>
</dbReference>
<dbReference type="FunFam" id="3.30.160.60:FF:001450">
    <property type="entry name" value="zinc finger protein 774"/>
    <property type="match status" value="1"/>
</dbReference>
<dbReference type="SUPFAM" id="SSF57667">
    <property type="entry name" value="beta-beta-alpha zinc fingers"/>
    <property type="match status" value="29"/>
</dbReference>
<keyword evidence="6" id="KW-0862">Zinc</keyword>
<dbReference type="GO" id="GO:0008270">
    <property type="term" value="F:zinc ion binding"/>
    <property type="evidence" value="ECO:0007669"/>
    <property type="project" value="UniProtKB-KW"/>
</dbReference>
<feature type="compositionally biased region" description="Polar residues" evidence="12">
    <location>
        <begin position="356"/>
        <end position="370"/>
    </location>
</feature>
<dbReference type="InterPro" id="IPR003604">
    <property type="entry name" value="Matrin/U1-like-C_Znf_C2H2"/>
</dbReference>
<feature type="domain" description="C2H2-type" evidence="13">
    <location>
        <begin position="3120"/>
        <end position="3147"/>
    </location>
</feature>
<keyword evidence="8" id="KW-0238">DNA-binding</keyword>
<keyword evidence="9" id="KW-0804">Transcription</keyword>
<dbReference type="PANTHER" id="PTHR24384:SF189">
    <property type="entry name" value="C2H2-TYPE DOMAIN-CONTAINING PROTEIN-RELATED"/>
    <property type="match status" value="1"/>
</dbReference>
<dbReference type="FunFam" id="3.30.160.60:FF:000688">
    <property type="entry name" value="zinc finger protein 197 isoform X1"/>
    <property type="match status" value="3"/>
</dbReference>
<feature type="region of interest" description="Disordered" evidence="12">
    <location>
        <begin position="2733"/>
        <end position="2809"/>
    </location>
</feature>
<dbReference type="FunFam" id="3.30.160.60:FF:000478">
    <property type="entry name" value="Zinc finger protein 133"/>
    <property type="match status" value="1"/>
</dbReference>
<feature type="domain" description="C2H2-type" evidence="13">
    <location>
        <begin position="1916"/>
        <end position="1939"/>
    </location>
</feature>
<feature type="domain" description="C2H2-type" evidence="13">
    <location>
        <begin position="2546"/>
        <end position="2573"/>
    </location>
</feature>
<feature type="domain" description="C2H2-type" evidence="13">
    <location>
        <begin position="3148"/>
        <end position="3175"/>
    </location>
</feature>
<evidence type="ECO:0000313" key="14">
    <source>
        <dbReference type="EMBL" id="CAD1472468.1"/>
    </source>
</evidence>
<feature type="domain" description="C2H2-type" evidence="13">
    <location>
        <begin position="1240"/>
        <end position="1267"/>
    </location>
</feature>
<feature type="domain" description="C2H2-type" evidence="13">
    <location>
        <begin position="2433"/>
        <end position="2461"/>
    </location>
</feature>
<dbReference type="GO" id="GO:0000978">
    <property type="term" value="F:RNA polymerase II cis-regulatory region sequence-specific DNA binding"/>
    <property type="evidence" value="ECO:0007669"/>
    <property type="project" value="TreeGrafter"/>
</dbReference>
<dbReference type="Gene3D" id="3.30.160.60">
    <property type="entry name" value="Classic Zinc Finger"/>
    <property type="match status" value="41"/>
</dbReference>
<comment type="subcellular location">
    <subcellularLocation>
        <location evidence="1">Nucleus</location>
    </subcellularLocation>
</comment>
<feature type="region of interest" description="Disordered" evidence="12">
    <location>
        <begin position="994"/>
        <end position="1052"/>
    </location>
</feature>
<dbReference type="FunFam" id="3.30.160.60:FF:000100">
    <property type="entry name" value="Zinc finger 45-like"/>
    <property type="match status" value="1"/>
</dbReference>
<feature type="compositionally biased region" description="Basic and acidic residues" evidence="12">
    <location>
        <begin position="2653"/>
        <end position="2664"/>
    </location>
</feature>
<dbReference type="Proteomes" id="UP000752696">
    <property type="component" value="Unassembled WGS sequence"/>
</dbReference>
<dbReference type="SMART" id="SM00355">
    <property type="entry name" value="ZnF_C2H2"/>
    <property type="match status" value="66"/>
</dbReference>
<dbReference type="FunFam" id="3.30.160.60:FF:000512">
    <property type="entry name" value="zinc finger protein 197 isoform X1"/>
    <property type="match status" value="1"/>
</dbReference>
<feature type="region of interest" description="Disordered" evidence="12">
    <location>
        <begin position="331"/>
        <end position="430"/>
    </location>
</feature>
<dbReference type="PROSITE" id="PS50157">
    <property type="entry name" value="ZINC_FINGER_C2H2_2"/>
    <property type="match status" value="48"/>
</dbReference>
<feature type="compositionally biased region" description="Low complexity" evidence="12">
    <location>
        <begin position="417"/>
        <end position="428"/>
    </location>
</feature>
<feature type="domain" description="C2H2-type" evidence="13">
    <location>
        <begin position="1088"/>
        <end position="1116"/>
    </location>
</feature>
<evidence type="ECO:0000256" key="1">
    <source>
        <dbReference type="ARBA" id="ARBA00004123"/>
    </source>
</evidence>
<feature type="compositionally biased region" description="Basic and acidic residues" evidence="12">
    <location>
        <begin position="2741"/>
        <end position="2757"/>
    </location>
</feature>
<feature type="domain" description="C2H2-type" evidence="13">
    <location>
        <begin position="2057"/>
        <end position="2084"/>
    </location>
</feature>
<accession>A0A6V7H4S3</accession>
<feature type="domain" description="C2H2-type" evidence="13">
    <location>
        <begin position="1183"/>
        <end position="1211"/>
    </location>
</feature>
<feature type="domain" description="C2H2-type" evidence="13">
    <location>
        <begin position="1524"/>
        <end position="1552"/>
    </location>
</feature>
<feature type="domain" description="C2H2-type" evidence="13">
    <location>
        <begin position="115"/>
        <end position="142"/>
    </location>
</feature>
<evidence type="ECO:0000256" key="6">
    <source>
        <dbReference type="ARBA" id="ARBA00022833"/>
    </source>
</evidence>
<dbReference type="Pfam" id="PF00096">
    <property type="entry name" value="zf-C2H2"/>
    <property type="match status" value="20"/>
</dbReference>
<gene>
    <name evidence="14" type="ORF">MHI_LOCUS299858</name>
</gene>
<feature type="domain" description="C2H2-type" evidence="13">
    <location>
        <begin position="200"/>
        <end position="223"/>
    </location>
</feature>
<feature type="domain" description="C2H2-type" evidence="13">
    <location>
        <begin position="1972"/>
        <end position="2000"/>
    </location>
</feature>
<proteinExistence type="inferred from homology"/>
<feature type="non-terminal residue" evidence="14">
    <location>
        <position position="3246"/>
    </location>
</feature>
<feature type="domain" description="C2H2-type" evidence="13">
    <location>
        <begin position="572"/>
        <end position="600"/>
    </location>
</feature>
<dbReference type="PANTHER" id="PTHR24384">
    <property type="entry name" value="FINGER PUTATIVE TRANSCRIPTION FACTOR FAMILY-RELATED"/>
    <property type="match status" value="1"/>
</dbReference>
<feature type="domain" description="C2H2-type" evidence="13">
    <location>
        <begin position="1211"/>
        <end position="1239"/>
    </location>
</feature>
<feature type="domain" description="C2H2-type" evidence="13">
    <location>
        <begin position="683"/>
        <end position="714"/>
    </location>
</feature>
<feature type="domain" description="C2H2-type" evidence="13">
    <location>
        <begin position="2490"/>
        <end position="2517"/>
    </location>
</feature>
<feature type="domain" description="C2H2-type" evidence="13">
    <location>
        <begin position="1802"/>
        <end position="1829"/>
    </location>
</feature>
<feature type="domain" description="C2H2-type" evidence="13">
    <location>
        <begin position="1296"/>
        <end position="1323"/>
    </location>
</feature>
<feature type="domain" description="C2H2-type" evidence="13">
    <location>
        <begin position="1627"/>
        <end position="1655"/>
    </location>
</feature>
<dbReference type="GO" id="GO:0048598">
    <property type="term" value="P:embryonic morphogenesis"/>
    <property type="evidence" value="ECO:0007669"/>
    <property type="project" value="UniProtKB-ARBA"/>
</dbReference>
<dbReference type="FunFam" id="3.30.160.60:FF:000446">
    <property type="entry name" value="Zinc finger protein"/>
    <property type="match status" value="2"/>
</dbReference>
<feature type="non-terminal residue" evidence="14">
    <location>
        <position position="1"/>
    </location>
</feature>
<protein>
    <recommendedName>
        <fullName evidence="13">C2H2-type domain-containing protein</fullName>
    </recommendedName>
</protein>
<dbReference type="Pfam" id="PF13912">
    <property type="entry name" value="zf-C2H2_6"/>
    <property type="match status" value="2"/>
</dbReference>
<evidence type="ECO:0000256" key="10">
    <source>
        <dbReference type="ARBA" id="ARBA00023242"/>
    </source>
</evidence>
<keyword evidence="4" id="KW-0677">Repeat</keyword>
<feature type="compositionally biased region" description="Basic and acidic residues" evidence="12">
    <location>
        <begin position="1783"/>
        <end position="1796"/>
    </location>
</feature>
<evidence type="ECO:0000256" key="11">
    <source>
        <dbReference type="PROSITE-ProRule" id="PRU00042"/>
    </source>
</evidence>
<feature type="domain" description="C2H2-type" evidence="13">
    <location>
        <begin position="601"/>
        <end position="628"/>
    </location>
</feature>
<keyword evidence="15" id="KW-1185">Reference proteome</keyword>
<dbReference type="InterPro" id="IPR013087">
    <property type="entry name" value="Znf_C2H2_type"/>
</dbReference>
<feature type="domain" description="C2H2-type" evidence="13">
    <location>
        <begin position="3064"/>
        <end position="3091"/>
    </location>
</feature>
<comment type="similarity">
    <text evidence="2">Belongs to the krueppel C2H2-type zinc-finger protein family.</text>
</comment>
<dbReference type="FunFam" id="3.30.160.60:FF:001498">
    <property type="entry name" value="Zinc finger protein 404"/>
    <property type="match status" value="1"/>
</dbReference>
<keyword evidence="5 11" id="KW-0863">Zinc-finger</keyword>
<dbReference type="FunFam" id="3.30.160.60:FF:000624">
    <property type="entry name" value="zinc finger protein 697"/>
    <property type="match status" value="1"/>
</dbReference>
<dbReference type="InterPro" id="IPR036236">
    <property type="entry name" value="Znf_C2H2_sf"/>
</dbReference>
<dbReference type="FunFam" id="3.30.160.60:FF:000045">
    <property type="entry name" value="ZFP69 zinc finger protein B"/>
    <property type="match status" value="1"/>
</dbReference>
<feature type="domain" description="C2H2-type" evidence="13">
    <location>
        <begin position="2461"/>
        <end position="2489"/>
    </location>
</feature>
<feature type="domain" description="C2H2-type" evidence="13">
    <location>
        <begin position="655"/>
        <end position="682"/>
    </location>
</feature>
<feature type="domain" description="C2H2-type" evidence="13">
    <location>
        <begin position="828"/>
        <end position="850"/>
    </location>
</feature>
<feature type="domain" description="C2H2-type" evidence="13">
    <location>
        <begin position="627"/>
        <end position="654"/>
    </location>
</feature>
<evidence type="ECO:0000256" key="12">
    <source>
        <dbReference type="SAM" id="MobiDB-lite"/>
    </source>
</evidence>
<feature type="domain" description="C2H2-type" evidence="13">
    <location>
        <begin position="1944"/>
        <end position="1972"/>
    </location>
</feature>
<feature type="domain" description="C2H2-type" evidence="13">
    <location>
        <begin position="311"/>
        <end position="338"/>
    </location>
</feature>
<sequence>RDPLEQTYLVVQNVDKYFLLPVDHKELIEKPGGRLSIAGGMVIKSEEHDIPEETSEQLLKLAERVERPQTDETPQSLSQDLPVEMPLQLSQWFEQGSNSSASIPASSTSNKKTSNCCDYCSRVFRRKYELKRHLATHSNTRVECSVCHQFLKTKRTLNLHMKLHEESDKMFECSECDFRSKRMPSMKRHQIRKHSMHANFKCDICSRVFKLNSDLTRHNQLKHLIEPCCCDICGRTYRNMFFLRKHWYLAKKRKKPCDRMRWRGIRNRNVDYATAQKKVESSQVYNCPKCKWRFKNKSLLDRHMQRHLLSFNCETCGAVFKYKASFLKHRQAHKNEQEKPTQRLTPKNKAAAANRTKGQLKTSRKPSASILQRRIAFRVSENHRRRSGRLLNNSSRSNETKNVNSKRKRINDEARASSKNSTSKKLSLGASNCPKKLRESVTEQGDLYKKLHDGTYTCDICQTTFEQKRKVLRHIASKHSFHRPFKCSTCDKTFMYKCDLKAHRSIHQDVDSSLLHCCDKCDYRTKAKSNLKSHYIRRHTDDYKFACEHCGKRFKMEWDLKFHVGTHSSSQHMCDICGKFYTSDYSLYKHRKVVHLNDYKFQCGVCNKRLLTQENLDSHMQQHSRTYECKECGKVFASKRYLATHTTTHTGVKPYTCHVCEKNFRTSHMKNMHLLTHSAERPHVCDLCGHSFKRRTYMIEHRRKHPDAHLSSPPVPLGRKSVSELTVQRSGGKKILTTDTSGRFIVGKDSVPMQLWQHVDPDGKLHYSLVPAALDDKKTPGPSRESTEDRRTTVTCVKTENEEQQRGNADAYIVDTVVVKREVTIDFHTCDRCAMKFPVESMLNRHRMSHDLNSWLRRKRLNSSGHLRSARVASKGSQIKQAQSQRPTEKRQYDCTSCRFSCGKKSALTVHVRKKHKPSAAKEDSESWCLICNRNCGSQSNLTKHMAEHRSKKTTRFACNSCSFACKRSSTLASHVARNHRQFANEEAISRKRCKVTKRSDEPSERDESKGASSEEQDKDSSLLVSSTLSEHECKSEQPSMSTRSSKKQSRKSGNEEQCDLCDFRCSKKSTLYSHKRQHRIVDVGEVYSCNECTFKTNKKSSLYSHIKRKHKVPKSCASDGQPQLFYCSQCDYKNKNKYELKVHVARKHTDDFKFSCETCGKKFKVKGDLTNHIRFSHKEQPVICDVCGKTCLNSNSLYVHQKFAHYKAKYECQVCKRRMVTQENLNEHMIRQHEKRENVVCEECGKTFSRNSRLKVHMRIHTGDKPYTCTICNKSFARRTALKQHLLIHTGMRPYVCDICGKAFTQKPGLISHRKSHPGSHPPLPRVLIDHILNDYLTDCSVLFRLLSRDGCFIYGKESIAMQPWQIVDVEGCLYYAFLPANQTPKLAELREKSLGKSSAVDALKSNDDAEEIFMIPGDGETSDDPCSVKVKKEEIDDAASANEDHAYDDAKVYACEECNICFPVMQMLKRHRNAVHEQAQRYKCKVCFKICRSLVAFKMHVALEHKTEEDDEEAKDAESLTYACNFCNYESTNKSTLHSHISRKHSSKRMSRRRSSYRYASAAEPEEYSCDVCEFKCQNRRRLKEHLERKHASEYKYDCEYCGKKFKVKGDMRLHVRFKHKEGPIVCDVCGKTCSNSNSLYVHQKWAHFKPKYECEICKRRMVTQENLDQHILLQHERRESFVCEECGKSFTENHRLKQHMMTHTGDRPYDCHICGKAFARRTAYRQHLLIHTGKRPYICDICGKTFTQKPGLICHRKSHPGVHPPSSQTNSNCRLTPSEESNRETKPSKKNDSNDDVPLACDICQKQFKKTYLLKRHKLGHENQSGRDVSSRDSSFVELASQKQEALSCTICEFRCNKRSTMIAHLAENHGDSGKSKFTSKRKFTCIVCGLVCSRKETLRSHFVRKHTQRYEFSCEQCGKEFKIKGDLTTHTRLNHREPAVMCDVCGKTCRNSHSLYTHQKHAHYKAKYECPVCRRRLVTKENLDQHVLTQHEKKEKSVCEECGKTFFENHDFRKHMRIHTGDKPYRCSVCARAFTTHSSLSQHLLLHTGERIYVCDVCGKSFAQKAGLICHRKIHSGTLPPLPVMHIDHILKEFMKKYELESLNSRGIFIYDKESVVMKKWQILEFDGKPYYAFVPEDDTPLPDEDISELMDEAGQEDEKQELVKVECLYNEDELQYDSCDEKLYESEDPLTSSAEQKDDGDIKPVILNGTMDEEETDKSSSGDIYQVRVQGSMVTIEKLTSSDMEDAKEMVEYQQDEQEEQEEVYNDQEQLDQEEQSANNHVTATKRGRKSGSRNAGGALKCKVCSEMFSSAISFRKHVAWTHKKKVCIQEDGAYICAVCDYRTLKKSLFAAHLERKHETWSRKRPNNMLFPCAACGFVCRSKHSLQSHFIRKHTDRYEHQCKFCPKKFKVKGDLTNHVRFHHKEKPINCDVCGKLCQNSGSLYVHQKWAHYKPKYECHICKRRMVTQENLDQHLLTQHEKREKIVCAECGKTFTKKDSFKRHMAVHTGCKPHSCLICNKPFARRSQLRQHLLIHTGKRPFVCDICGKAFTQKPGLICHRKTHPGPHPPLPVMPIADIVKEFTEGYVQEINARENEERIEEEAELPDRADRERGGRSGILPKQSSRPTDVEEEERSRSAGVRPLSTKVPKEEQLGRAFEEAQAQVSRLSEKLQASSIPGLAHREDPSASAVRLQRLRVQEQQQRHPEEPLHSPAHDQLQLRLRHLRQTVQDQESAEPSREAESQRRAADSVRRLRPLQQESSRAEGSHEVQALQAGVRVQHLQERDDHSGESRATSHLARDQREGAVPYLRQEVPRPRLGLSHASAHRSEAIPLSRLRQVVQKADRSRAARPHTHGQEAVRLRHLRPGFRAEARPDLPQEASSRTTAAVACRFHQEHRHGCQRRDEKIHRRKTKKQTELPLECDFCGKQFERKSYLASHMKQHRHRCKSCSQTFRLRKDLKEHSEQVHGPVLYPCTICEYKSNNRWTLKDHFIRKHTSSFDYSCAVCGKQFKIKNDMVQHAKQMHSNAPPIICTVCGHACKSVPSLKAHMKYRHYKPAYECSLCKRCMTTQNNLEQHLLWHKRKEKVVCPTCGKTFGQKRDLDLHLRIHEGIRPFSCPVCGKKFPRRTAQEQHILIHTGQRPYTCDICGQKFAQKPGLICHRKRHPGPLPPLPVISIRKIIADFTQGLNDPAVAKNDLPSDSRVREVRRLFLPHEEAGGTPEESARHRQSVQLRRMRQDVP</sequence>
<dbReference type="EMBL" id="CAJDYZ010005416">
    <property type="protein sequence ID" value="CAD1472468.1"/>
    <property type="molecule type" value="Genomic_DNA"/>
</dbReference>
<organism evidence="14 15">
    <name type="scientific">Heterotrigona itama</name>
    <dbReference type="NCBI Taxonomy" id="395501"/>
    <lineage>
        <taxon>Eukaryota</taxon>
        <taxon>Metazoa</taxon>
        <taxon>Ecdysozoa</taxon>
        <taxon>Arthropoda</taxon>
        <taxon>Hexapoda</taxon>
        <taxon>Insecta</taxon>
        <taxon>Pterygota</taxon>
        <taxon>Neoptera</taxon>
        <taxon>Endopterygota</taxon>
        <taxon>Hymenoptera</taxon>
        <taxon>Apocrita</taxon>
        <taxon>Aculeata</taxon>
        <taxon>Apoidea</taxon>
        <taxon>Anthophila</taxon>
        <taxon>Apidae</taxon>
        <taxon>Heterotrigona</taxon>
    </lineage>
</organism>
<feature type="domain" description="C2H2-type" evidence="13">
    <location>
        <begin position="1655"/>
        <end position="1683"/>
    </location>
</feature>
<feature type="compositionally biased region" description="Basic and acidic residues" evidence="12">
    <location>
        <begin position="2610"/>
        <end position="2620"/>
    </location>
</feature>
<feature type="region of interest" description="Disordered" evidence="12">
    <location>
        <begin position="2596"/>
        <end position="2664"/>
    </location>
</feature>
<feature type="domain" description="C2H2-type" evidence="13">
    <location>
        <begin position="1740"/>
        <end position="1767"/>
    </location>
</feature>
<feature type="domain" description="C2H2-type" evidence="13">
    <location>
        <begin position="2405"/>
        <end position="2432"/>
    </location>
</feature>
<feature type="domain" description="C2H2-type" evidence="13">
    <location>
        <begin position="2950"/>
        <end position="2973"/>
    </location>
</feature>
<evidence type="ECO:0000313" key="15">
    <source>
        <dbReference type="Proteomes" id="UP000752696"/>
    </source>
</evidence>
<feature type="domain" description="C2H2-type" evidence="13">
    <location>
        <begin position="1268"/>
        <end position="1295"/>
    </location>
</feature>
<feature type="compositionally biased region" description="Basic and acidic residues" evidence="12">
    <location>
        <begin position="2786"/>
        <end position="2796"/>
    </location>
</feature>
<feature type="compositionally biased region" description="Basic and acidic residues" evidence="12">
    <location>
        <begin position="998"/>
        <end position="1010"/>
    </location>
</feature>
<dbReference type="OrthoDB" id="6077919at2759"/>
<feature type="domain" description="C2H2-type" evidence="13">
    <location>
        <begin position="1712"/>
        <end position="1739"/>
    </location>
</feature>
<feature type="domain" description="C2H2-type" evidence="13">
    <location>
        <begin position="1155"/>
        <end position="1182"/>
    </location>
</feature>
<evidence type="ECO:0000256" key="5">
    <source>
        <dbReference type="ARBA" id="ARBA00022771"/>
    </source>
</evidence>
<feature type="domain" description="C2H2-type" evidence="13">
    <location>
        <begin position="1599"/>
        <end position="1626"/>
    </location>
</feature>
<feature type="region of interest" description="Disordered" evidence="12">
    <location>
        <begin position="3219"/>
        <end position="3246"/>
    </location>
</feature>
<feature type="domain" description="C2H2-type" evidence="13">
    <location>
        <begin position="2926"/>
        <end position="2948"/>
    </location>
</feature>
<dbReference type="GO" id="GO:0030674">
    <property type="term" value="F:protein-macromolecule adaptor activity"/>
    <property type="evidence" value="ECO:0007669"/>
    <property type="project" value="UniProtKB-ARBA"/>
</dbReference>
<evidence type="ECO:0000256" key="7">
    <source>
        <dbReference type="ARBA" id="ARBA00023015"/>
    </source>
</evidence>
<feature type="domain" description="C2H2-type" evidence="13">
    <location>
        <begin position="545"/>
        <end position="572"/>
    </location>
</feature>
<feature type="domain" description="C2H2-type" evidence="13">
    <location>
        <begin position="2001"/>
        <end position="2028"/>
    </location>
</feature>
<feature type="domain" description="C2H2-type" evidence="13">
    <location>
        <begin position="456"/>
        <end position="484"/>
    </location>
</feature>
<feature type="domain" description="C2H2-type" evidence="13">
    <location>
        <begin position="285"/>
        <end position="307"/>
    </location>
</feature>
<feature type="domain" description="C2H2-type" evidence="13">
    <location>
        <begin position="2518"/>
        <end position="2545"/>
    </location>
</feature>
<keyword evidence="3" id="KW-0479">Metal-binding</keyword>
<evidence type="ECO:0000256" key="2">
    <source>
        <dbReference type="ARBA" id="ARBA00006991"/>
    </source>
</evidence>
<feature type="domain" description="C2H2-type" evidence="13">
    <location>
        <begin position="2029"/>
        <end position="2056"/>
    </location>
</feature>
<dbReference type="GO" id="GO:0005634">
    <property type="term" value="C:nucleus"/>
    <property type="evidence" value="ECO:0007669"/>
    <property type="project" value="UniProtKB-SubCell"/>
</dbReference>
<feature type="domain" description="C2H2-type" evidence="13">
    <location>
        <begin position="485"/>
        <end position="512"/>
    </location>
</feature>
<feature type="domain" description="C2H2-type" evidence="13">
    <location>
        <begin position="1684"/>
        <end position="1711"/>
    </location>
</feature>
<evidence type="ECO:0000259" key="13">
    <source>
        <dbReference type="PROSITE" id="PS50157"/>
    </source>
</evidence>
<feature type="domain" description="C2H2-type" evidence="13">
    <location>
        <begin position="3007"/>
        <end position="3035"/>
    </location>
</feature>
<dbReference type="FunFam" id="3.30.160.60:FF:002343">
    <property type="entry name" value="Zinc finger protein 33A"/>
    <property type="match status" value="2"/>
</dbReference>
<feature type="region of interest" description="Disordered" evidence="12">
    <location>
        <begin position="1760"/>
        <end position="1797"/>
    </location>
</feature>
<feature type="region of interest" description="Disordered" evidence="12">
    <location>
        <begin position="2255"/>
        <end position="2302"/>
    </location>
</feature>
<reference evidence="14" key="1">
    <citation type="submission" date="2020-07" db="EMBL/GenBank/DDBJ databases">
        <authorList>
            <person name="Nazaruddin N."/>
        </authorList>
    </citation>
    <scope>NUCLEOTIDE SEQUENCE</scope>
</reference>
<dbReference type="SMART" id="SM00451">
    <property type="entry name" value="ZnF_U1"/>
    <property type="match status" value="4"/>
</dbReference>
<name>A0A6V7H4S3_9HYME</name>
<feature type="compositionally biased region" description="Polar residues" evidence="12">
    <location>
        <begin position="1768"/>
        <end position="1782"/>
    </location>
</feature>
<feature type="compositionally biased region" description="Acidic residues" evidence="12">
    <location>
        <begin position="2259"/>
        <end position="2280"/>
    </location>
</feature>
<evidence type="ECO:0000256" key="8">
    <source>
        <dbReference type="ARBA" id="ARBA00023125"/>
    </source>
</evidence>
<feature type="region of interest" description="Disordered" evidence="12">
    <location>
        <begin position="866"/>
        <end position="888"/>
    </location>
</feature>
<dbReference type="GO" id="GO:0000981">
    <property type="term" value="F:DNA-binding transcription factor activity, RNA polymerase II-specific"/>
    <property type="evidence" value="ECO:0007669"/>
    <property type="project" value="TreeGrafter"/>
</dbReference>
<keyword evidence="7" id="KW-0805">Transcription regulation</keyword>
<evidence type="ECO:0000256" key="4">
    <source>
        <dbReference type="ARBA" id="ARBA00022737"/>
    </source>
</evidence>
<evidence type="ECO:0000256" key="9">
    <source>
        <dbReference type="ARBA" id="ARBA00023163"/>
    </source>
</evidence>
<keyword evidence="10" id="KW-0539">Nucleus</keyword>